<name>A0ABV3TXG0_9GAMM</name>
<gene>
    <name evidence="2" type="ORF">AB4875_09125</name>
</gene>
<dbReference type="Pfam" id="PF13145">
    <property type="entry name" value="Rotamase_2"/>
    <property type="match status" value="1"/>
</dbReference>
<proteinExistence type="predicted"/>
<keyword evidence="2" id="KW-0413">Isomerase</keyword>
<keyword evidence="3" id="KW-1185">Reference proteome</keyword>
<dbReference type="EMBL" id="JBFRYB010000001">
    <property type="protein sequence ID" value="MEX1665653.1"/>
    <property type="molecule type" value="Genomic_DNA"/>
</dbReference>
<sequence>MNVLTSDWTRSTGRAATPIELSHLAQVALDEKMLVKEAMLQGLHKSDTVINQRLLRDADFLGLEGSVKDKIDAVVAMNMAASDEVIRRRLMQLLQHNMTELEEEGSYPTAAQLSGIYAESKELGLVAARFSFEHIFFNSDDGEAKAKALVALNASMADQGDVFLDGNYFSNLTLVSITSKFGEDFSLALVNTDTPVNDWFGPLQSAYGFHLVRILQRHDSYRRSQADMAPLLADRWRRERQAQVWAAYIDKLRDKYQVVCHANT</sequence>
<accession>A0ABV3TXG0</accession>
<evidence type="ECO:0000313" key="3">
    <source>
        <dbReference type="Proteomes" id="UP001557484"/>
    </source>
</evidence>
<evidence type="ECO:0000259" key="1">
    <source>
        <dbReference type="Pfam" id="PF13145"/>
    </source>
</evidence>
<dbReference type="Proteomes" id="UP001557484">
    <property type="component" value="Unassembled WGS sequence"/>
</dbReference>
<feature type="domain" description="PpiC" evidence="1">
    <location>
        <begin position="108"/>
        <end position="224"/>
    </location>
</feature>
<dbReference type="RefSeq" id="WP_368375754.1">
    <property type="nucleotide sequence ID" value="NZ_JBFRYB010000001.1"/>
</dbReference>
<dbReference type="GO" id="GO:0016853">
    <property type="term" value="F:isomerase activity"/>
    <property type="evidence" value="ECO:0007669"/>
    <property type="project" value="UniProtKB-KW"/>
</dbReference>
<evidence type="ECO:0000313" key="2">
    <source>
        <dbReference type="EMBL" id="MEX1665653.1"/>
    </source>
</evidence>
<reference evidence="2 3" key="1">
    <citation type="journal article" date="2011" name="Int. J. Syst. Evol. Microbiol.">
        <title>Zhongshania antarctica gen. nov., sp. nov. and Zhongshania guokunii sp. nov., gammaproteobacteria respectively isolated from coastal attached (fast) ice and surface seawater of the Antarctic.</title>
        <authorList>
            <person name="Li H.J."/>
            <person name="Zhang X.Y."/>
            <person name="Chen C.X."/>
            <person name="Zhang Y.J."/>
            <person name="Gao Z.M."/>
            <person name="Yu Y."/>
            <person name="Chen X.L."/>
            <person name="Chen B."/>
            <person name="Zhang Y.Z."/>
        </authorList>
    </citation>
    <scope>NUCLEOTIDE SEQUENCE [LARGE SCALE GENOMIC DNA]</scope>
    <source>
        <strain evidence="2 3">R06B22</strain>
    </source>
</reference>
<protein>
    <submittedName>
        <fullName evidence="2">Peptidyl-prolyl cis-trans isomerase</fullName>
    </submittedName>
</protein>
<comment type="caution">
    <text evidence="2">The sequence shown here is derived from an EMBL/GenBank/DDBJ whole genome shotgun (WGS) entry which is preliminary data.</text>
</comment>
<dbReference type="InterPro" id="IPR000297">
    <property type="entry name" value="PPIase_PpiC"/>
</dbReference>
<organism evidence="2 3">
    <name type="scientific">Zhongshania arctica</name>
    <dbReference type="NCBI Taxonomy" id="3238302"/>
    <lineage>
        <taxon>Bacteria</taxon>
        <taxon>Pseudomonadati</taxon>
        <taxon>Pseudomonadota</taxon>
        <taxon>Gammaproteobacteria</taxon>
        <taxon>Cellvibrionales</taxon>
        <taxon>Spongiibacteraceae</taxon>
        <taxon>Zhongshania</taxon>
    </lineage>
</organism>